<dbReference type="GO" id="GO:0003677">
    <property type="term" value="F:DNA binding"/>
    <property type="evidence" value="ECO:0007669"/>
    <property type="project" value="UniProtKB-KW"/>
</dbReference>
<evidence type="ECO:0000256" key="1">
    <source>
        <dbReference type="ARBA" id="ARBA00010641"/>
    </source>
</evidence>
<dbReference type="InterPro" id="IPR014284">
    <property type="entry name" value="RNA_pol_sigma-70_dom"/>
</dbReference>
<evidence type="ECO:0000256" key="3">
    <source>
        <dbReference type="ARBA" id="ARBA00023082"/>
    </source>
</evidence>
<dbReference type="GO" id="GO:0016987">
    <property type="term" value="F:sigma factor activity"/>
    <property type="evidence" value="ECO:0007669"/>
    <property type="project" value="UniProtKB-KW"/>
</dbReference>
<dbReference type="AlphaFoldDB" id="A0A6L9S4G9"/>
<dbReference type="InterPro" id="IPR013325">
    <property type="entry name" value="RNA_pol_sigma_r2"/>
</dbReference>
<dbReference type="GO" id="GO:0006352">
    <property type="term" value="P:DNA-templated transcription initiation"/>
    <property type="evidence" value="ECO:0007669"/>
    <property type="project" value="InterPro"/>
</dbReference>
<dbReference type="CDD" id="cd06171">
    <property type="entry name" value="Sigma70_r4"/>
    <property type="match status" value="1"/>
</dbReference>
<dbReference type="InterPro" id="IPR007627">
    <property type="entry name" value="RNA_pol_sigma70_r2"/>
</dbReference>
<name>A0A6L9S4G9_9ACTN</name>
<dbReference type="NCBIfam" id="TIGR02937">
    <property type="entry name" value="sigma70-ECF"/>
    <property type="match status" value="1"/>
</dbReference>
<keyword evidence="5" id="KW-0804">Transcription</keyword>
<dbReference type="InterPro" id="IPR013249">
    <property type="entry name" value="RNA_pol_sigma70_r4_t2"/>
</dbReference>
<dbReference type="Gene3D" id="1.10.1740.10">
    <property type="match status" value="1"/>
</dbReference>
<sequence>MVEDSNRETDTASDPDAAITELYTAHYAGLVRLATLLLRDEAVAEEVVQDAFVALHRRWRKLHDPHKAVAYLRTSVVHGTRSVQRRRKVADRHPEDRPPDAPSAEQTALAGAAGDAVIRALRELPPRQRETLVLRYYGGLSESEIATAMKISNGAVKSHASRGLAALRPLLASWS</sequence>
<feature type="domain" description="RNA polymerase sigma-70 region 2" evidence="7">
    <location>
        <begin position="22"/>
        <end position="86"/>
    </location>
</feature>
<proteinExistence type="inferred from homology"/>
<dbReference type="InterPro" id="IPR036388">
    <property type="entry name" value="WH-like_DNA-bd_sf"/>
</dbReference>
<dbReference type="InterPro" id="IPR039425">
    <property type="entry name" value="RNA_pol_sigma-70-like"/>
</dbReference>
<keyword evidence="2" id="KW-0805">Transcription regulation</keyword>
<dbReference type="SUPFAM" id="SSF88659">
    <property type="entry name" value="Sigma3 and sigma4 domains of RNA polymerase sigma factors"/>
    <property type="match status" value="1"/>
</dbReference>
<dbReference type="PANTHER" id="PTHR43133:SF50">
    <property type="entry name" value="ECF RNA POLYMERASE SIGMA FACTOR SIGM"/>
    <property type="match status" value="1"/>
</dbReference>
<dbReference type="PANTHER" id="PTHR43133">
    <property type="entry name" value="RNA POLYMERASE ECF-TYPE SIGMA FACTO"/>
    <property type="match status" value="1"/>
</dbReference>
<dbReference type="Gene3D" id="1.10.10.10">
    <property type="entry name" value="Winged helix-like DNA-binding domain superfamily/Winged helix DNA-binding domain"/>
    <property type="match status" value="1"/>
</dbReference>
<dbReference type="RefSeq" id="WP_163734679.1">
    <property type="nucleotide sequence ID" value="NZ_JAAGOA010000004.1"/>
</dbReference>
<gene>
    <name evidence="9" type="ORF">G1H10_06895</name>
</gene>
<dbReference type="InterPro" id="IPR014325">
    <property type="entry name" value="RNA_pol_sigma-E_actinobac"/>
</dbReference>
<dbReference type="InterPro" id="IPR013324">
    <property type="entry name" value="RNA_pol_sigma_r3/r4-like"/>
</dbReference>
<reference evidence="9 10" key="1">
    <citation type="submission" date="2020-02" db="EMBL/GenBank/DDBJ databases">
        <authorList>
            <person name="Li X.-J."/>
            <person name="Han X.-M."/>
        </authorList>
    </citation>
    <scope>NUCLEOTIDE SEQUENCE [LARGE SCALE GENOMIC DNA]</scope>
    <source>
        <strain evidence="9 10">CCTCC AB 2017055</strain>
    </source>
</reference>
<evidence type="ECO:0000256" key="2">
    <source>
        <dbReference type="ARBA" id="ARBA00023015"/>
    </source>
</evidence>
<evidence type="ECO:0000259" key="7">
    <source>
        <dbReference type="Pfam" id="PF04542"/>
    </source>
</evidence>
<comment type="similarity">
    <text evidence="1">Belongs to the sigma-70 factor family. ECF subfamily.</text>
</comment>
<accession>A0A6L9S4G9</accession>
<evidence type="ECO:0000313" key="9">
    <source>
        <dbReference type="EMBL" id="NED99892.1"/>
    </source>
</evidence>
<comment type="caution">
    <text evidence="9">The sequence shown here is derived from an EMBL/GenBank/DDBJ whole genome shotgun (WGS) entry which is preliminary data.</text>
</comment>
<evidence type="ECO:0000256" key="5">
    <source>
        <dbReference type="ARBA" id="ARBA00023163"/>
    </source>
</evidence>
<dbReference type="Pfam" id="PF08281">
    <property type="entry name" value="Sigma70_r4_2"/>
    <property type="match status" value="1"/>
</dbReference>
<dbReference type="EMBL" id="JAAGOA010000004">
    <property type="protein sequence ID" value="NED99892.1"/>
    <property type="molecule type" value="Genomic_DNA"/>
</dbReference>
<dbReference type="NCBIfam" id="TIGR02983">
    <property type="entry name" value="SigE-fam_strep"/>
    <property type="match status" value="1"/>
</dbReference>
<keyword evidence="10" id="KW-1185">Reference proteome</keyword>
<feature type="domain" description="RNA polymerase sigma factor 70 region 4 type 2" evidence="8">
    <location>
        <begin position="116"/>
        <end position="167"/>
    </location>
</feature>
<evidence type="ECO:0000313" key="10">
    <source>
        <dbReference type="Proteomes" id="UP000475214"/>
    </source>
</evidence>
<feature type="region of interest" description="Disordered" evidence="6">
    <location>
        <begin position="82"/>
        <end position="104"/>
    </location>
</feature>
<dbReference type="Pfam" id="PF04542">
    <property type="entry name" value="Sigma70_r2"/>
    <property type="match status" value="1"/>
</dbReference>
<evidence type="ECO:0000259" key="8">
    <source>
        <dbReference type="Pfam" id="PF08281"/>
    </source>
</evidence>
<organism evidence="9 10">
    <name type="scientific">Phytoactinopolyspora halotolerans</name>
    <dbReference type="NCBI Taxonomy" id="1981512"/>
    <lineage>
        <taxon>Bacteria</taxon>
        <taxon>Bacillati</taxon>
        <taxon>Actinomycetota</taxon>
        <taxon>Actinomycetes</taxon>
        <taxon>Jiangellales</taxon>
        <taxon>Jiangellaceae</taxon>
        <taxon>Phytoactinopolyspora</taxon>
    </lineage>
</organism>
<evidence type="ECO:0000256" key="6">
    <source>
        <dbReference type="SAM" id="MobiDB-lite"/>
    </source>
</evidence>
<keyword evidence="4" id="KW-0238">DNA-binding</keyword>
<dbReference type="SUPFAM" id="SSF88946">
    <property type="entry name" value="Sigma2 domain of RNA polymerase sigma factors"/>
    <property type="match status" value="1"/>
</dbReference>
<evidence type="ECO:0000256" key="4">
    <source>
        <dbReference type="ARBA" id="ARBA00023125"/>
    </source>
</evidence>
<keyword evidence="3" id="KW-0731">Sigma factor</keyword>
<dbReference type="Proteomes" id="UP000475214">
    <property type="component" value="Unassembled WGS sequence"/>
</dbReference>
<protein>
    <submittedName>
        <fullName evidence="9">SigE family RNA polymerase sigma factor</fullName>
    </submittedName>
</protein>